<dbReference type="Gene3D" id="1.10.150.240">
    <property type="entry name" value="Putative phosphatase, domain 2"/>
    <property type="match status" value="1"/>
</dbReference>
<dbReference type="PANTHER" id="PTHR43611:SF3">
    <property type="entry name" value="FLAVIN MONONUCLEOTIDE HYDROLASE 1, CHLOROPLATIC"/>
    <property type="match status" value="1"/>
</dbReference>
<dbReference type="STRING" id="1802401.A3B21_04095"/>
<gene>
    <name evidence="1" type="ORF">A3B21_04095</name>
</gene>
<reference evidence="1 2" key="1">
    <citation type="journal article" date="2016" name="Nat. Commun.">
        <title>Thousands of microbial genomes shed light on interconnected biogeochemical processes in an aquifer system.</title>
        <authorList>
            <person name="Anantharaman K."/>
            <person name="Brown C.T."/>
            <person name="Hug L.A."/>
            <person name="Sharon I."/>
            <person name="Castelle C.J."/>
            <person name="Probst A.J."/>
            <person name="Thomas B.C."/>
            <person name="Singh A."/>
            <person name="Wilkins M.J."/>
            <person name="Karaoz U."/>
            <person name="Brodie E.L."/>
            <person name="Williams K.H."/>
            <person name="Hubbard S.S."/>
            <person name="Banfield J.F."/>
        </authorList>
    </citation>
    <scope>NUCLEOTIDE SEQUENCE [LARGE SCALE GENOMIC DNA]</scope>
</reference>
<dbReference type="AlphaFoldDB" id="A0A1F7UTE2"/>
<sequence>MSQIQFALWDVGNVIVRATHKITEAILCELGVRPDKAALFFHNPAYGQFARGKITGEQFAQAVREVLEVPYLTDEQIRVAHDSHIYMVDWDVEKILWELKEKSVPLALVTTTNQWQTARERQFINLADRYGSVVRSHDIGMTKTDDGAWTVILKELGWQDKDPSTILFVDDAAANCATARRARLQVHQYDPTPMVGMAKLCTDLTRRGLLK</sequence>
<proteinExistence type="predicted"/>
<dbReference type="SUPFAM" id="SSF56784">
    <property type="entry name" value="HAD-like"/>
    <property type="match status" value="1"/>
</dbReference>
<evidence type="ECO:0000313" key="1">
    <source>
        <dbReference type="EMBL" id="OGL81573.1"/>
    </source>
</evidence>
<name>A0A1F7UTE2_9BACT</name>
<organism evidence="1 2">
    <name type="scientific">Candidatus Uhrbacteria bacterium RIFCSPLOWO2_01_FULL_47_24</name>
    <dbReference type="NCBI Taxonomy" id="1802401"/>
    <lineage>
        <taxon>Bacteria</taxon>
        <taxon>Candidatus Uhriibacteriota</taxon>
    </lineage>
</organism>
<dbReference type="InterPro" id="IPR036412">
    <property type="entry name" value="HAD-like_sf"/>
</dbReference>
<dbReference type="Proteomes" id="UP000176897">
    <property type="component" value="Unassembled WGS sequence"/>
</dbReference>
<protein>
    <recommendedName>
        <fullName evidence="3">HAD family hydrolase</fullName>
    </recommendedName>
</protein>
<dbReference type="PANTHER" id="PTHR43611">
    <property type="entry name" value="ALPHA-D-GLUCOSE 1-PHOSPHATE PHOSPHATASE"/>
    <property type="match status" value="1"/>
</dbReference>
<evidence type="ECO:0000313" key="2">
    <source>
        <dbReference type="Proteomes" id="UP000176897"/>
    </source>
</evidence>
<accession>A0A1F7UTE2</accession>
<dbReference type="Gene3D" id="3.40.50.1000">
    <property type="entry name" value="HAD superfamily/HAD-like"/>
    <property type="match status" value="1"/>
</dbReference>
<dbReference type="InterPro" id="IPR023198">
    <property type="entry name" value="PGP-like_dom2"/>
</dbReference>
<dbReference type="InterPro" id="IPR023214">
    <property type="entry name" value="HAD_sf"/>
</dbReference>
<dbReference type="Pfam" id="PF00702">
    <property type="entry name" value="Hydrolase"/>
    <property type="match status" value="1"/>
</dbReference>
<dbReference type="EMBL" id="MGEJ01000004">
    <property type="protein sequence ID" value="OGL81573.1"/>
    <property type="molecule type" value="Genomic_DNA"/>
</dbReference>
<evidence type="ECO:0008006" key="3">
    <source>
        <dbReference type="Google" id="ProtNLM"/>
    </source>
</evidence>
<comment type="caution">
    <text evidence="1">The sequence shown here is derived from an EMBL/GenBank/DDBJ whole genome shotgun (WGS) entry which is preliminary data.</text>
</comment>